<feature type="transmembrane region" description="Helical" evidence="1">
    <location>
        <begin position="40"/>
        <end position="64"/>
    </location>
</feature>
<keyword evidence="3" id="KW-1185">Reference proteome</keyword>
<dbReference type="EMBL" id="VCYI01000003">
    <property type="protein sequence ID" value="MDN7011996.1"/>
    <property type="molecule type" value="Genomic_DNA"/>
</dbReference>
<proteinExistence type="predicted"/>
<comment type="caution">
    <text evidence="2">The sequence shown here is derived from an EMBL/GenBank/DDBJ whole genome shotgun (WGS) entry which is preliminary data.</text>
</comment>
<evidence type="ECO:0000256" key="1">
    <source>
        <dbReference type="SAM" id="Phobius"/>
    </source>
</evidence>
<keyword evidence="1" id="KW-1133">Transmembrane helix</keyword>
<reference evidence="2" key="1">
    <citation type="submission" date="2019-05" db="EMBL/GenBank/DDBJ databases">
        <title>Isolation and characterization of methanogens from the cold seep sediment at Four-Way Closure Ridge.</title>
        <authorList>
            <person name="You Y.-T."/>
            <person name="Chen S.-C."/>
            <person name="Zhang W.-L."/>
            <person name="Lai M.-C."/>
        </authorList>
    </citation>
    <scope>NUCLEOTIDE SEQUENCE</scope>
    <source>
        <strain evidence="2">FWC-SCC3</strain>
    </source>
</reference>
<evidence type="ECO:0000313" key="2">
    <source>
        <dbReference type="EMBL" id="MDN7011996.1"/>
    </source>
</evidence>
<protein>
    <submittedName>
        <fullName evidence="2">Uncharacterized protein</fullName>
    </submittedName>
</protein>
<name>A0ABT8M169_9EURY</name>
<dbReference type="Proteomes" id="UP001168423">
    <property type="component" value="Unassembled WGS sequence"/>
</dbReference>
<sequence length="66" mass="7160">MRIRRYKPPISTTAKPFRAVRRLQCNPTYTPLNIGPVMNIAVLAALSATASMSGLTIGVCMRLVGL</sequence>
<keyword evidence="1" id="KW-0812">Transmembrane</keyword>
<accession>A0ABT8M169</accession>
<evidence type="ECO:0000313" key="3">
    <source>
        <dbReference type="Proteomes" id="UP001168423"/>
    </source>
</evidence>
<gene>
    <name evidence="2" type="ORF">FGW20_02830</name>
</gene>
<organism evidence="2 3">
    <name type="scientific">Methanoculleus methanifontis</name>
    <dbReference type="NCBI Taxonomy" id="2584086"/>
    <lineage>
        <taxon>Archaea</taxon>
        <taxon>Methanobacteriati</taxon>
        <taxon>Methanobacteriota</taxon>
        <taxon>Stenosarchaea group</taxon>
        <taxon>Methanomicrobia</taxon>
        <taxon>Methanomicrobiales</taxon>
        <taxon>Methanomicrobiaceae</taxon>
        <taxon>Methanoculleus</taxon>
    </lineage>
</organism>
<keyword evidence="1" id="KW-0472">Membrane</keyword>
<dbReference type="RefSeq" id="WP_301676582.1">
    <property type="nucleotide sequence ID" value="NZ_VCYI01000003.1"/>
</dbReference>